<feature type="coiled-coil region" evidence="1">
    <location>
        <begin position="170"/>
        <end position="233"/>
    </location>
</feature>
<feature type="compositionally biased region" description="Basic and acidic residues" evidence="2">
    <location>
        <begin position="287"/>
        <end position="309"/>
    </location>
</feature>
<proteinExistence type="predicted"/>
<evidence type="ECO:0000256" key="2">
    <source>
        <dbReference type="SAM" id="MobiDB-lite"/>
    </source>
</evidence>
<feature type="compositionally biased region" description="Polar residues" evidence="2">
    <location>
        <begin position="508"/>
        <end position="524"/>
    </location>
</feature>
<evidence type="ECO:0008006" key="5">
    <source>
        <dbReference type="Google" id="ProtNLM"/>
    </source>
</evidence>
<organism evidence="3 4">
    <name type="scientific">Dunaliella salina</name>
    <name type="common">Green alga</name>
    <name type="synonym">Protococcus salinus</name>
    <dbReference type="NCBI Taxonomy" id="3046"/>
    <lineage>
        <taxon>Eukaryota</taxon>
        <taxon>Viridiplantae</taxon>
        <taxon>Chlorophyta</taxon>
        <taxon>core chlorophytes</taxon>
        <taxon>Chlorophyceae</taxon>
        <taxon>CS clade</taxon>
        <taxon>Chlamydomonadales</taxon>
        <taxon>Dunaliellaceae</taxon>
        <taxon>Dunaliella</taxon>
    </lineage>
</organism>
<dbReference type="Proteomes" id="UP000815325">
    <property type="component" value="Unassembled WGS sequence"/>
</dbReference>
<feature type="compositionally biased region" description="Polar residues" evidence="2">
    <location>
        <begin position="353"/>
        <end position="368"/>
    </location>
</feature>
<comment type="caution">
    <text evidence="3">The sequence shown here is derived from an EMBL/GenBank/DDBJ whole genome shotgun (WGS) entry which is preliminary data.</text>
</comment>
<protein>
    <recommendedName>
        <fullName evidence="5">Coiled-coil domain-containing protein 61</fullName>
    </recommendedName>
</protein>
<accession>A0ABQ7H9E5</accession>
<feature type="region of interest" description="Disordered" evidence="2">
    <location>
        <begin position="110"/>
        <end position="130"/>
    </location>
</feature>
<evidence type="ECO:0000256" key="1">
    <source>
        <dbReference type="SAM" id="Coils"/>
    </source>
</evidence>
<name>A0ABQ7H9E5_DUNSA</name>
<feature type="region of interest" description="Disordered" evidence="2">
    <location>
        <begin position="266"/>
        <end position="564"/>
    </location>
</feature>
<dbReference type="InterPro" id="IPR049733">
    <property type="entry name" value="CCDC61_N"/>
</dbReference>
<sequence>MSSESSSTGGGADISETVEVSFHSIAYLLTVSTVNGDTLCLEVEQKSDASRWRGDFTARYIEDITAKTGNFKKFHVFVKMLLSAVKYASDSVFMDLLTYQDLEVLKSRKAAPAGGGTQNPHVPPPRNPTVAPNNKRYLILTYAAEFDRVHYPLPLLYEEHPDPQYLKSIISKLRSQVEELQHQQQQQLQHGVGARGARGVDAAATAAALPAELRRLREDNAVLKQQLRQLERGGQQGGGGLEAREMARDMKLVGGQMGLGCGVGRLSCHGPRPSVPSGARYGTRQDPPPRSRETSRGRDTSSRERERMPSQRYPPSRPSSAPSARSGPRFDPTEYIRAKRERDRMLLERARSSPGSSRNLTPQRSAASTPPRAYSPVSSRPPSAERGVGAYGTRGGAGGGYSPTSRGGYSPSSSRPTSGLDRGTAARPDRLRGGAGLASSPYADPLVLPKSRAGSPSSGGTGSKRPAWGSGKEAWSKFPEPGGRPKSRPESAERSTSPGRALQEVKNRLSSYMTSRSSAESQPSNLPPIHQPAAGPGSGTNVAATSEPQRAQQHLAPPPKVFDDATTEIADIDTRLHALQNFLKMAKSSGGRAAT</sequence>
<reference evidence="3" key="1">
    <citation type="submission" date="2017-08" db="EMBL/GenBank/DDBJ databases">
        <authorList>
            <person name="Polle J.E."/>
            <person name="Barry K."/>
            <person name="Cushman J."/>
            <person name="Schmutz J."/>
            <person name="Tran D."/>
            <person name="Hathwaick L.T."/>
            <person name="Yim W.C."/>
            <person name="Jenkins J."/>
            <person name="Mckie-Krisberg Z.M."/>
            <person name="Prochnik S."/>
            <person name="Lindquist E."/>
            <person name="Dockter R.B."/>
            <person name="Adam C."/>
            <person name="Molina H."/>
            <person name="Bunkerborg J."/>
            <person name="Jin E."/>
            <person name="Buchheim M."/>
            <person name="Magnuson J."/>
        </authorList>
    </citation>
    <scope>NUCLEOTIDE SEQUENCE</scope>
    <source>
        <strain evidence="3">CCAP 19/18</strain>
    </source>
</reference>
<dbReference type="EMBL" id="MU069442">
    <property type="protein sequence ID" value="KAF5843477.1"/>
    <property type="molecule type" value="Genomic_DNA"/>
</dbReference>
<feature type="compositionally biased region" description="Gly residues" evidence="2">
    <location>
        <begin position="389"/>
        <end position="401"/>
    </location>
</feature>
<gene>
    <name evidence="3" type="ORF">DUNSADRAFT_15772</name>
</gene>
<feature type="compositionally biased region" description="Polar residues" evidence="2">
    <location>
        <begin position="539"/>
        <end position="552"/>
    </location>
</feature>
<evidence type="ECO:0000313" key="3">
    <source>
        <dbReference type="EMBL" id="KAF5843477.1"/>
    </source>
</evidence>
<keyword evidence="4" id="KW-1185">Reference proteome</keyword>
<feature type="compositionally biased region" description="Basic and acidic residues" evidence="2">
    <location>
        <begin position="331"/>
        <end position="351"/>
    </location>
</feature>
<evidence type="ECO:0000313" key="4">
    <source>
        <dbReference type="Proteomes" id="UP000815325"/>
    </source>
</evidence>
<keyword evidence="1" id="KW-0175">Coiled coil</keyword>
<feature type="compositionally biased region" description="Low complexity" evidence="2">
    <location>
        <begin position="402"/>
        <end position="419"/>
    </location>
</feature>
<dbReference type="CDD" id="cd22284">
    <property type="entry name" value="HD_CCDC61_N"/>
    <property type="match status" value="1"/>
</dbReference>
<feature type="compositionally biased region" description="Low complexity" evidence="2">
    <location>
        <begin position="310"/>
        <end position="329"/>
    </location>
</feature>